<organism evidence="3 4">
    <name type="scientific">Staphylococcus haemolyticus</name>
    <dbReference type="NCBI Taxonomy" id="1283"/>
    <lineage>
        <taxon>Bacteria</taxon>
        <taxon>Bacillati</taxon>
        <taxon>Bacillota</taxon>
        <taxon>Bacilli</taxon>
        <taxon>Bacillales</taxon>
        <taxon>Staphylococcaceae</taxon>
        <taxon>Staphylococcus</taxon>
    </lineage>
</organism>
<keyword evidence="2" id="KW-0472">Membrane</keyword>
<evidence type="ECO:0000256" key="2">
    <source>
        <dbReference type="SAM" id="Phobius"/>
    </source>
</evidence>
<comment type="caution">
    <text evidence="3">The sequence shown here is derived from an EMBL/GenBank/DDBJ whole genome shotgun (WGS) entry which is preliminary data.</text>
</comment>
<evidence type="ECO:0000256" key="1">
    <source>
        <dbReference type="SAM" id="MobiDB-lite"/>
    </source>
</evidence>
<gene>
    <name evidence="3" type="ORF">AL503_002335</name>
</gene>
<keyword evidence="2" id="KW-1133">Transmembrane helix</keyword>
<feature type="compositionally biased region" description="Basic and acidic residues" evidence="1">
    <location>
        <begin position="32"/>
        <end position="46"/>
    </location>
</feature>
<reference evidence="3 4" key="1">
    <citation type="submission" date="2017-12" db="EMBL/GenBank/DDBJ databases">
        <title>FDA dAtabase for Regulatory Grade micrObial Sequences (FDA-ARGOS): Supporting development and validation of Infectious Disease Dx tests.</title>
        <authorList>
            <person name="Hoffmann M."/>
            <person name="Allard M."/>
            <person name="Evans P."/>
            <person name="Brown E."/>
            <person name="Tallon L."/>
            <person name="Sadzewicz L."/>
            <person name="Sengamalay N."/>
            <person name="Ott S."/>
            <person name="Godinez A."/>
            <person name="Nagaraj S."/>
            <person name="Vavikolanu K."/>
            <person name="Aluvathingal J."/>
            <person name="Nadendla S."/>
            <person name="Sichtig H."/>
        </authorList>
    </citation>
    <scope>NUCLEOTIDE SEQUENCE [LARGE SCALE GENOMIC DNA]</scope>
    <source>
        <strain evidence="3 4">FDAARGOS_148</strain>
    </source>
</reference>
<proteinExistence type="predicted"/>
<evidence type="ECO:0000313" key="3">
    <source>
        <dbReference type="EMBL" id="PNN29640.1"/>
    </source>
</evidence>
<dbReference type="EMBL" id="LORN02000007">
    <property type="protein sequence ID" value="PNN29640.1"/>
    <property type="molecule type" value="Genomic_DNA"/>
</dbReference>
<keyword evidence="2" id="KW-0812">Transmembrane</keyword>
<accession>A0A2K0AXC8</accession>
<feature type="transmembrane region" description="Helical" evidence="2">
    <location>
        <begin position="6"/>
        <end position="26"/>
    </location>
</feature>
<feature type="compositionally biased region" description="Basic and acidic residues" evidence="1">
    <location>
        <begin position="73"/>
        <end position="106"/>
    </location>
</feature>
<evidence type="ECO:0000313" key="4">
    <source>
        <dbReference type="Proteomes" id="UP000053523"/>
    </source>
</evidence>
<sequence length="222" mass="24929">MSKKTLINIVSIILLIVVLGGVFFLVHSTKSSNDENQNKVKDKKAENVGPALTGNGDKQDNNSNADDNTEDEKDTKTKKESNNDEKDKSEKNSSKEKSSNSKKDQTSELTKNADYVYKKTIKGTEDSSEEEHINDIATDKMIKQIEGADSNNASKEIDLRNTSIKFKNTHNFSDKTISGTYKYDLIIKDKENKQGSMTKLDETSNIKFIKEDGQYKVDEISK</sequence>
<dbReference type="AlphaFoldDB" id="A0A2K0AXC8"/>
<dbReference type="Proteomes" id="UP000053523">
    <property type="component" value="Unassembled WGS sequence"/>
</dbReference>
<protein>
    <submittedName>
        <fullName evidence="3">Uncharacterized protein</fullName>
    </submittedName>
</protein>
<feature type="region of interest" description="Disordered" evidence="1">
    <location>
        <begin position="32"/>
        <end position="109"/>
    </location>
</feature>
<name>A0A2K0AXC8_STAHA</name>